<name>A0A699XQ38_TANCI</name>
<proteinExistence type="predicted"/>
<sequence length="41" mass="4343">GRGNEQLGFFALAHEGDALVPTRDNFARAHHEVKGGIALLG</sequence>
<comment type="caution">
    <text evidence="1">The sequence shown here is derived from an EMBL/GenBank/DDBJ whole genome shotgun (WGS) entry which is preliminary data.</text>
</comment>
<organism evidence="1">
    <name type="scientific">Tanacetum cinerariifolium</name>
    <name type="common">Dalmatian daisy</name>
    <name type="synonym">Chrysanthemum cinerariifolium</name>
    <dbReference type="NCBI Taxonomy" id="118510"/>
    <lineage>
        <taxon>Eukaryota</taxon>
        <taxon>Viridiplantae</taxon>
        <taxon>Streptophyta</taxon>
        <taxon>Embryophyta</taxon>
        <taxon>Tracheophyta</taxon>
        <taxon>Spermatophyta</taxon>
        <taxon>Magnoliopsida</taxon>
        <taxon>eudicotyledons</taxon>
        <taxon>Gunneridae</taxon>
        <taxon>Pentapetalae</taxon>
        <taxon>asterids</taxon>
        <taxon>campanulids</taxon>
        <taxon>Asterales</taxon>
        <taxon>Asteraceae</taxon>
        <taxon>Asteroideae</taxon>
        <taxon>Anthemideae</taxon>
        <taxon>Anthemidinae</taxon>
        <taxon>Tanacetum</taxon>
    </lineage>
</organism>
<evidence type="ECO:0000313" key="1">
    <source>
        <dbReference type="EMBL" id="GFD60006.1"/>
    </source>
</evidence>
<dbReference type="EMBL" id="BKCJ011872257">
    <property type="protein sequence ID" value="GFD60006.1"/>
    <property type="molecule type" value="Genomic_DNA"/>
</dbReference>
<dbReference type="AlphaFoldDB" id="A0A699XQ38"/>
<feature type="non-terminal residue" evidence="1">
    <location>
        <position position="1"/>
    </location>
</feature>
<accession>A0A699XQ38</accession>
<protein>
    <submittedName>
        <fullName evidence="1">Uncharacterized protein</fullName>
    </submittedName>
</protein>
<reference evidence="1" key="1">
    <citation type="journal article" date="2019" name="Sci. Rep.">
        <title>Draft genome of Tanacetum cinerariifolium, the natural source of mosquito coil.</title>
        <authorList>
            <person name="Yamashiro T."/>
            <person name="Shiraishi A."/>
            <person name="Satake H."/>
            <person name="Nakayama K."/>
        </authorList>
    </citation>
    <scope>NUCLEOTIDE SEQUENCE</scope>
</reference>
<gene>
    <name evidence="1" type="ORF">Tci_931975</name>
</gene>